<dbReference type="EMBL" id="BGZK01000142">
    <property type="protein sequence ID" value="GBP22613.1"/>
    <property type="molecule type" value="Genomic_DNA"/>
</dbReference>
<dbReference type="OrthoDB" id="410381at2759"/>
<proteinExistence type="predicted"/>
<organism evidence="2 3">
    <name type="scientific">Eumeta variegata</name>
    <name type="common">Bagworm moth</name>
    <name type="synonym">Eumeta japonica</name>
    <dbReference type="NCBI Taxonomy" id="151549"/>
    <lineage>
        <taxon>Eukaryota</taxon>
        <taxon>Metazoa</taxon>
        <taxon>Ecdysozoa</taxon>
        <taxon>Arthropoda</taxon>
        <taxon>Hexapoda</taxon>
        <taxon>Insecta</taxon>
        <taxon>Pterygota</taxon>
        <taxon>Neoptera</taxon>
        <taxon>Endopterygota</taxon>
        <taxon>Lepidoptera</taxon>
        <taxon>Glossata</taxon>
        <taxon>Ditrysia</taxon>
        <taxon>Tineoidea</taxon>
        <taxon>Psychidae</taxon>
        <taxon>Oiketicinae</taxon>
        <taxon>Eumeta</taxon>
    </lineage>
</organism>
<feature type="region of interest" description="Disordered" evidence="1">
    <location>
        <begin position="99"/>
        <end position="122"/>
    </location>
</feature>
<accession>A0A4C1U866</accession>
<protein>
    <submittedName>
        <fullName evidence="2">Uncharacterized protein</fullName>
    </submittedName>
</protein>
<keyword evidence="3" id="KW-1185">Reference proteome</keyword>
<dbReference type="AlphaFoldDB" id="A0A4C1U866"/>
<dbReference type="Proteomes" id="UP000299102">
    <property type="component" value="Unassembled WGS sequence"/>
</dbReference>
<evidence type="ECO:0000313" key="3">
    <source>
        <dbReference type="Proteomes" id="UP000299102"/>
    </source>
</evidence>
<evidence type="ECO:0000313" key="2">
    <source>
        <dbReference type="EMBL" id="GBP22613.1"/>
    </source>
</evidence>
<reference evidence="2 3" key="1">
    <citation type="journal article" date="2019" name="Commun. Biol.">
        <title>The bagworm genome reveals a unique fibroin gene that provides high tensile strength.</title>
        <authorList>
            <person name="Kono N."/>
            <person name="Nakamura H."/>
            <person name="Ohtoshi R."/>
            <person name="Tomita M."/>
            <person name="Numata K."/>
            <person name="Arakawa K."/>
        </authorList>
    </citation>
    <scope>NUCLEOTIDE SEQUENCE [LARGE SCALE GENOMIC DNA]</scope>
</reference>
<comment type="caution">
    <text evidence="2">The sequence shown here is derived from an EMBL/GenBank/DDBJ whole genome shotgun (WGS) entry which is preliminary data.</text>
</comment>
<sequence length="122" mass="13776">MCGMPLKDRCRNSNVREHCGLEKDVVNRVEKSVLRWLGHLERMKERKLTKQIYRANVCEYVLLPTTSGQWSRRASGGSGILGSPEVSARYSRIDKSKNAALRRASAYPTPGTDPERELSNAK</sequence>
<name>A0A4C1U866_EUMVA</name>
<feature type="compositionally biased region" description="Basic and acidic residues" evidence="1">
    <location>
        <begin position="113"/>
        <end position="122"/>
    </location>
</feature>
<gene>
    <name evidence="2" type="ORF">EVAR_13893_1</name>
</gene>
<evidence type="ECO:0000256" key="1">
    <source>
        <dbReference type="SAM" id="MobiDB-lite"/>
    </source>
</evidence>